<dbReference type="PANTHER" id="PTHR43617:SF9">
    <property type="entry name" value="GNAT FAMILY ACETYLTRANSFERASE"/>
    <property type="match status" value="1"/>
</dbReference>
<evidence type="ECO:0000313" key="2">
    <source>
        <dbReference type="EMBL" id="RLL93980.1"/>
    </source>
</evidence>
<dbReference type="Pfam" id="PF13508">
    <property type="entry name" value="Acetyltransf_7"/>
    <property type="match status" value="1"/>
</dbReference>
<proteinExistence type="predicted"/>
<evidence type="ECO:0000313" key="3">
    <source>
        <dbReference type="Proteomes" id="UP000215289"/>
    </source>
</evidence>
<feature type="domain" description="N-acetyltransferase" evidence="1">
    <location>
        <begin position="6"/>
        <end position="180"/>
    </location>
</feature>
<name>A0A3R7G5A9_9EURO</name>
<dbReference type="InterPro" id="IPR000182">
    <property type="entry name" value="GNAT_dom"/>
</dbReference>
<dbReference type="InterPro" id="IPR016181">
    <property type="entry name" value="Acyl_CoA_acyltransferase"/>
</dbReference>
<dbReference type="OrthoDB" id="5689at2759"/>
<dbReference type="Gene3D" id="3.40.630.30">
    <property type="match status" value="1"/>
</dbReference>
<dbReference type="CDD" id="cd04301">
    <property type="entry name" value="NAT_SF"/>
    <property type="match status" value="1"/>
</dbReference>
<dbReference type="PANTHER" id="PTHR43617">
    <property type="entry name" value="L-AMINO ACID N-ACETYLTRANSFERASE"/>
    <property type="match status" value="1"/>
</dbReference>
<protein>
    <recommendedName>
        <fullName evidence="1">N-acetyltransferase domain-containing protein</fullName>
    </recommendedName>
</protein>
<gene>
    <name evidence="2" type="ORF">CFD26_103196</name>
</gene>
<evidence type="ECO:0000259" key="1">
    <source>
        <dbReference type="PROSITE" id="PS51186"/>
    </source>
</evidence>
<dbReference type="SUPFAM" id="SSF55729">
    <property type="entry name" value="Acyl-CoA N-acyltransferases (Nat)"/>
    <property type="match status" value="1"/>
</dbReference>
<dbReference type="PROSITE" id="PS51186">
    <property type="entry name" value="GNAT"/>
    <property type="match status" value="1"/>
</dbReference>
<dbReference type="AlphaFoldDB" id="A0A3R7G5A9"/>
<dbReference type="EMBL" id="NIDN02000244">
    <property type="protein sequence ID" value="RLL93980.1"/>
    <property type="molecule type" value="Genomic_DNA"/>
</dbReference>
<dbReference type="Proteomes" id="UP000215289">
    <property type="component" value="Unassembled WGS sequence"/>
</dbReference>
<reference evidence="2 3" key="1">
    <citation type="submission" date="2018-08" db="EMBL/GenBank/DDBJ databases">
        <title>Draft genome sequences of two Aspergillus turcosus clinical strains isolated from bronchoalveolar lavage fluid: one azole-susceptible and the other azole-resistant.</title>
        <authorList>
            <person name="Parent-Michaud M."/>
            <person name="Dufresne P.J."/>
            <person name="Fournier E."/>
            <person name="Martineau C."/>
            <person name="Moreira S."/>
            <person name="Perkins V."/>
            <person name="De Repentigny L."/>
            <person name="Dufresne S.F."/>
        </authorList>
    </citation>
    <scope>NUCLEOTIDE SEQUENCE [LARGE SCALE GENOMIC DNA]</scope>
    <source>
        <strain evidence="2">HMR AF 1038</strain>
    </source>
</reference>
<dbReference type="STRING" id="1245748.A0A3R7G5A9"/>
<dbReference type="GO" id="GO:0016747">
    <property type="term" value="F:acyltransferase activity, transferring groups other than amino-acyl groups"/>
    <property type="evidence" value="ECO:0007669"/>
    <property type="project" value="InterPro"/>
</dbReference>
<dbReference type="InterPro" id="IPR050276">
    <property type="entry name" value="MshD_Acetyltransferase"/>
</dbReference>
<comment type="caution">
    <text evidence="2">The sequence shown here is derived from an EMBL/GenBank/DDBJ whole genome shotgun (WGS) entry which is preliminary data.</text>
</comment>
<organism evidence="2 3">
    <name type="scientific">Aspergillus turcosus</name>
    <dbReference type="NCBI Taxonomy" id="1245748"/>
    <lineage>
        <taxon>Eukaryota</taxon>
        <taxon>Fungi</taxon>
        <taxon>Dikarya</taxon>
        <taxon>Ascomycota</taxon>
        <taxon>Pezizomycotina</taxon>
        <taxon>Eurotiomycetes</taxon>
        <taxon>Eurotiomycetidae</taxon>
        <taxon>Eurotiales</taxon>
        <taxon>Aspergillaceae</taxon>
        <taxon>Aspergillus</taxon>
        <taxon>Aspergillus subgen. Fumigati</taxon>
    </lineage>
</organism>
<sequence>MTPPTLQYHLATPADAPQIQQLVQSAFRAEDPRPDWTGDTTLASNFRIDANDILSKITTPNSAFLLATDTTGILIACIGISRRSGNADLARFFMLAVHEAYQRGGIGRKVLAYAEEYCRRVWGLSKGGLNALSTRRELILWYMRCGYRRTGEVTPFPVEKFQGIALPEDLCFVEMEKEFSPGSGGD</sequence>
<accession>A0A3R7G5A9</accession>
<keyword evidence="3" id="KW-1185">Reference proteome</keyword>